<sequence length="544" mass="59514">MGKHLHSTSLETGSLLGNSLQQAFSSSPDETQASTTPYGGLYWRQKESLWHQEDELPSGEKEESSFVACVRFLGAKMDETEKYQQRLEAIAEKRRLQEEQDKARREKEDERLRQQQLKPFLVGVRVVYYLKRKSLRDQWLMEGSPLPPSSTNTQNTFSSLRGTEDPYMEKHSDKLQSEDQQVTAQRDHGTEAVKVAETQGVNVVLENGETTALGSGTPVDEVKINPSPPEHETAVILTNGGGTGKGSSNHDSSGQSETNITGPVRTTEDTSNVKMESEISVAATAFDQVPNANMNEKWENGDGTLVMRATCVYITDEGNDVPGHLSSLKDQQESMQTPEGDKEISEVTEQEVKTERAPETSLDSENGEAADPAVKAKPSLEDGRDMNGDAAPRNNADEETEAEGHDEKLEHPDGPQPLSTTNAVALVPIYSEAALSALIPEREAETKGEAPAVPEEPVELEEPACKPDEFQQVLLTHPPENQNTEAESGEQEALLQKVQASNLYKESAGSNSLGSSETQSPNKDSQGEKCDAPNRKTCQCCSLM</sequence>
<feature type="region of interest" description="Disordered" evidence="2">
    <location>
        <begin position="19"/>
        <end position="38"/>
    </location>
</feature>
<feature type="region of interest" description="Disordered" evidence="2">
    <location>
        <begin position="440"/>
        <end position="536"/>
    </location>
</feature>
<accession>A0ABV0YB39</accession>
<evidence type="ECO:0008006" key="5">
    <source>
        <dbReference type="Google" id="ProtNLM"/>
    </source>
</evidence>
<feature type="coiled-coil region" evidence="1">
    <location>
        <begin position="80"/>
        <end position="113"/>
    </location>
</feature>
<keyword evidence="1" id="KW-0175">Coiled coil</keyword>
<evidence type="ECO:0000313" key="3">
    <source>
        <dbReference type="EMBL" id="MEQ2291024.1"/>
    </source>
</evidence>
<protein>
    <recommendedName>
        <fullName evidence="5">Paralemmin</fullName>
    </recommendedName>
</protein>
<feature type="region of interest" description="Disordered" evidence="2">
    <location>
        <begin position="322"/>
        <end position="423"/>
    </location>
</feature>
<dbReference type="PANTHER" id="PTHR47528">
    <property type="entry name" value="PARALEMMIN-3"/>
    <property type="match status" value="1"/>
</dbReference>
<feature type="compositionally biased region" description="Basic and acidic residues" evidence="2">
    <location>
        <begin position="378"/>
        <end position="387"/>
    </location>
</feature>
<feature type="compositionally biased region" description="Polar residues" evidence="2">
    <location>
        <begin position="250"/>
        <end position="261"/>
    </location>
</feature>
<dbReference type="Proteomes" id="UP001469553">
    <property type="component" value="Unassembled WGS sequence"/>
</dbReference>
<feature type="compositionally biased region" description="Basic and acidic residues" evidence="2">
    <location>
        <begin position="402"/>
        <end position="413"/>
    </location>
</feature>
<organism evidence="3 4">
    <name type="scientific">Ameca splendens</name>
    <dbReference type="NCBI Taxonomy" id="208324"/>
    <lineage>
        <taxon>Eukaryota</taxon>
        <taxon>Metazoa</taxon>
        <taxon>Chordata</taxon>
        <taxon>Craniata</taxon>
        <taxon>Vertebrata</taxon>
        <taxon>Euteleostomi</taxon>
        <taxon>Actinopterygii</taxon>
        <taxon>Neopterygii</taxon>
        <taxon>Teleostei</taxon>
        <taxon>Neoteleostei</taxon>
        <taxon>Acanthomorphata</taxon>
        <taxon>Ovalentaria</taxon>
        <taxon>Atherinomorphae</taxon>
        <taxon>Cyprinodontiformes</taxon>
        <taxon>Goodeidae</taxon>
        <taxon>Ameca</taxon>
    </lineage>
</organism>
<evidence type="ECO:0000256" key="1">
    <source>
        <dbReference type="SAM" id="Coils"/>
    </source>
</evidence>
<dbReference type="InterPro" id="IPR024149">
    <property type="entry name" value="Paralemmin-3"/>
</dbReference>
<feature type="region of interest" description="Disordered" evidence="2">
    <location>
        <begin position="143"/>
        <end position="167"/>
    </location>
</feature>
<reference evidence="3 4" key="1">
    <citation type="submission" date="2021-06" db="EMBL/GenBank/DDBJ databases">
        <authorList>
            <person name="Palmer J.M."/>
        </authorList>
    </citation>
    <scope>NUCLEOTIDE SEQUENCE [LARGE SCALE GENOMIC DNA]</scope>
    <source>
        <strain evidence="3 4">AS_MEX2019</strain>
        <tissue evidence="3">Muscle</tissue>
    </source>
</reference>
<feature type="compositionally biased region" description="Basic and acidic residues" evidence="2">
    <location>
        <begin position="525"/>
        <end position="534"/>
    </location>
</feature>
<evidence type="ECO:0000313" key="4">
    <source>
        <dbReference type="Proteomes" id="UP001469553"/>
    </source>
</evidence>
<name>A0ABV0YB39_9TELE</name>
<feature type="compositionally biased region" description="Basic and acidic residues" evidence="2">
    <location>
        <begin position="339"/>
        <end position="358"/>
    </location>
</feature>
<dbReference type="EMBL" id="JAHRIP010028723">
    <property type="protein sequence ID" value="MEQ2291024.1"/>
    <property type="molecule type" value="Genomic_DNA"/>
</dbReference>
<feature type="region of interest" description="Disordered" evidence="2">
    <location>
        <begin position="240"/>
        <end position="272"/>
    </location>
</feature>
<feature type="compositionally biased region" description="Polar residues" evidence="2">
    <location>
        <begin position="498"/>
        <end position="524"/>
    </location>
</feature>
<keyword evidence="4" id="KW-1185">Reference proteome</keyword>
<gene>
    <name evidence="3" type="ORF">AMECASPLE_009199</name>
</gene>
<dbReference type="PANTHER" id="PTHR47528:SF1">
    <property type="entry name" value="PARALEMMIN-3"/>
    <property type="match status" value="1"/>
</dbReference>
<feature type="compositionally biased region" description="Polar residues" evidence="2">
    <location>
        <begin position="149"/>
        <end position="161"/>
    </location>
</feature>
<feature type="compositionally biased region" description="Polar residues" evidence="2">
    <location>
        <begin position="19"/>
        <end position="37"/>
    </location>
</feature>
<comment type="caution">
    <text evidence="3">The sequence shown here is derived from an EMBL/GenBank/DDBJ whole genome shotgun (WGS) entry which is preliminary data.</text>
</comment>
<evidence type="ECO:0000256" key="2">
    <source>
        <dbReference type="SAM" id="MobiDB-lite"/>
    </source>
</evidence>
<proteinExistence type="predicted"/>